<organism evidence="2 3">
    <name type="scientific">Pedobacter cryophilus</name>
    <dbReference type="NCBI Taxonomy" id="2571271"/>
    <lineage>
        <taxon>Bacteria</taxon>
        <taxon>Pseudomonadati</taxon>
        <taxon>Bacteroidota</taxon>
        <taxon>Sphingobacteriia</taxon>
        <taxon>Sphingobacteriales</taxon>
        <taxon>Sphingobacteriaceae</taxon>
        <taxon>Pedobacter</taxon>
    </lineage>
</organism>
<dbReference type="Pfam" id="PF00149">
    <property type="entry name" value="Metallophos"/>
    <property type="match status" value="1"/>
</dbReference>
<dbReference type="SUPFAM" id="SSF56300">
    <property type="entry name" value="Metallo-dependent phosphatases"/>
    <property type="match status" value="1"/>
</dbReference>
<gene>
    <name evidence="2" type="ORF">FA046_13960</name>
</gene>
<feature type="domain" description="Calcineurin-like phosphoesterase" evidence="1">
    <location>
        <begin position="6"/>
        <end position="192"/>
    </location>
</feature>
<dbReference type="GO" id="GO:0005737">
    <property type="term" value="C:cytoplasm"/>
    <property type="evidence" value="ECO:0007669"/>
    <property type="project" value="TreeGrafter"/>
</dbReference>
<accession>A0A4U1BVQ4</accession>
<evidence type="ECO:0000313" key="2">
    <source>
        <dbReference type="EMBL" id="TKB96287.1"/>
    </source>
</evidence>
<sequence>MKDHFIVGDVHGCFYTLKALLKNWKPAEQQLVLVGDITDHGMNIPQTASYLQEIIKKYPDTVIVRGNHEELLSSHYLVKADESWYEKSGERNYKQYLSFSREIAKDAAWFATFPLLFETPSLLVTHAGVTDIENPFNPDNKDGVLWNRKEIKRLDQLQVFGHTPQDNAAFDQKSNSINIDTGAFKDNKLTAIIVKNDGIIHDMVTEKTAEEDL</sequence>
<name>A0A4U1BVQ4_9SPHI</name>
<dbReference type="AlphaFoldDB" id="A0A4U1BVQ4"/>
<dbReference type="Gene3D" id="3.60.21.10">
    <property type="match status" value="1"/>
</dbReference>
<dbReference type="PANTHER" id="PTHR42850:SF4">
    <property type="entry name" value="ZINC-DEPENDENT ENDOPOLYPHOSPHATASE"/>
    <property type="match status" value="1"/>
</dbReference>
<dbReference type="OrthoDB" id="9808081at2"/>
<evidence type="ECO:0000313" key="3">
    <source>
        <dbReference type="Proteomes" id="UP000308181"/>
    </source>
</evidence>
<dbReference type="InterPro" id="IPR050126">
    <property type="entry name" value="Ap4A_hydrolase"/>
</dbReference>
<protein>
    <submittedName>
        <fullName evidence="2">Serine/threonine protein phosphatase</fullName>
    </submittedName>
</protein>
<dbReference type="Proteomes" id="UP000308181">
    <property type="component" value="Unassembled WGS sequence"/>
</dbReference>
<evidence type="ECO:0000259" key="1">
    <source>
        <dbReference type="Pfam" id="PF00149"/>
    </source>
</evidence>
<dbReference type="InterPro" id="IPR004843">
    <property type="entry name" value="Calcineurin-like_PHP"/>
</dbReference>
<reference evidence="2 3" key="1">
    <citation type="submission" date="2019-04" db="EMBL/GenBank/DDBJ databases">
        <title>Pedobacter sp. AR-3-17 sp. nov., isolated from Arctic soil.</title>
        <authorList>
            <person name="Dahal R.H."/>
            <person name="Kim D.-U."/>
        </authorList>
    </citation>
    <scope>NUCLEOTIDE SEQUENCE [LARGE SCALE GENOMIC DNA]</scope>
    <source>
        <strain evidence="2 3">AR-3-17</strain>
    </source>
</reference>
<proteinExistence type="predicted"/>
<dbReference type="InterPro" id="IPR029052">
    <property type="entry name" value="Metallo-depent_PP-like"/>
</dbReference>
<dbReference type="GO" id="GO:0016791">
    <property type="term" value="F:phosphatase activity"/>
    <property type="evidence" value="ECO:0007669"/>
    <property type="project" value="TreeGrafter"/>
</dbReference>
<comment type="caution">
    <text evidence="2">The sequence shown here is derived from an EMBL/GenBank/DDBJ whole genome shotgun (WGS) entry which is preliminary data.</text>
</comment>
<dbReference type="PANTHER" id="PTHR42850">
    <property type="entry name" value="METALLOPHOSPHOESTERASE"/>
    <property type="match status" value="1"/>
</dbReference>
<dbReference type="EMBL" id="SWBP01000005">
    <property type="protein sequence ID" value="TKB96287.1"/>
    <property type="molecule type" value="Genomic_DNA"/>
</dbReference>
<dbReference type="RefSeq" id="WP_136827154.1">
    <property type="nucleotide sequence ID" value="NZ_SWBP01000005.1"/>
</dbReference>
<keyword evidence="3" id="KW-1185">Reference proteome</keyword>
<dbReference type="CDD" id="cd00144">
    <property type="entry name" value="MPP_PPP_family"/>
    <property type="match status" value="1"/>
</dbReference>